<dbReference type="EMBL" id="BRXZ01001341">
    <property type="protein sequence ID" value="GMH68772.1"/>
    <property type="molecule type" value="Genomic_DNA"/>
</dbReference>
<name>A0A9W7AAM3_9STRA</name>
<evidence type="ECO:0000313" key="1">
    <source>
        <dbReference type="EMBL" id="GMH68772.1"/>
    </source>
</evidence>
<evidence type="ECO:0000313" key="2">
    <source>
        <dbReference type="Proteomes" id="UP001165082"/>
    </source>
</evidence>
<accession>A0A9W7AAM3</accession>
<comment type="caution">
    <text evidence="1">The sequence shown here is derived from an EMBL/GenBank/DDBJ whole genome shotgun (WGS) entry which is preliminary data.</text>
</comment>
<sequence>MELSIIKEYGCVHLKNALTLTEQSSLLSLVSSNVRGVGTAPGIFHASSGTGPHCVPPLHALGESLFTRCAEALSEAVEGGNITAGEVERDPSLKRLADLASGSRPPVISNVTGASYKPGSTMVNHSDLDRPLYTMSVAVGEACDFVVGRRTSRPKGNERSGRPVKVRMCSGDAIYFD</sequence>
<dbReference type="Proteomes" id="UP001165082">
    <property type="component" value="Unassembled WGS sequence"/>
</dbReference>
<gene>
    <name evidence="1" type="ORF">TrRE_jg10797</name>
</gene>
<protein>
    <submittedName>
        <fullName evidence="1">Uncharacterized protein</fullName>
    </submittedName>
</protein>
<dbReference type="AlphaFoldDB" id="A0A9W7AAM3"/>
<proteinExistence type="predicted"/>
<feature type="non-terminal residue" evidence="1">
    <location>
        <position position="177"/>
    </location>
</feature>
<keyword evidence="2" id="KW-1185">Reference proteome</keyword>
<dbReference type="OrthoDB" id="190836at2759"/>
<reference evidence="1" key="1">
    <citation type="submission" date="2022-07" db="EMBL/GenBank/DDBJ databases">
        <title>Genome analysis of Parmales, a sister group of diatoms, reveals the evolutionary specialization of diatoms from phago-mixotrophs to photoautotrophs.</title>
        <authorList>
            <person name="Ban H."/>
            <person name="Sato S."/>
            <person name="Yoshikawa S."/>
            <person name="Kazumasa Y."/>
            <person name="Nakamura Y."/>
            <person name="Ichinomiya M."/>
            <person name="Saitoh K."/>
            <person name="Sato N."/>
            <person name="Blanc-Mathieu R."/>
            <person name="Endo H."/>
            <person name="Kuwata A."/>
            <person name="Ogata H."/>
        </authorList>
    </citation>
    <scope>NUCLEOTIDE SEQUENCE</scope>
</reference>
<organism evidence="1 2">
    <name type="scientific">Triparma retinervis</name>
    <dbReference type="NCBI Taxonomy" id="2557542"/>
    <lineage>
        <taxon>Eukaryota</taxon>
        <taxon>Sar</taxon>
        <taxon>Stramenopiles</taxon>
        <taxon>Ochrophyta</taxon>
        <taxon>Bolidophyceae</taxon>
        <taxon>Parmales</taxon>
        <taxon>Triparmaceae</taxon>
        <taxon>Triparma</taxon>
    </lineage>
</organism>